<dbReference type="RefSeq" id="WP_069968659.1">
    <property type="nucleotide sequence ID" value="NZ_CM124774.1"/>
</dbReference>
<dbReference type="STRING" id="1781255.BH720_18240"/>
<dbReference type="EMBL" id="MJGC01000080">
    <property type="protein sequence ID" value="OEJ73713.1"/>
    <property type="molecule type" value="Genomic_DNA"/>
</dbReference>
<reference evidence="2" key="1">
    <citation type="submission" date="2016-09" db="EMBL/GenBank/DDBJ databases">
        <title>Draft genome of thermotolerant cyanobacterium Desertifilum sp. strain IPPAS B-1220.</title>
        <authorList>
            <person name="Sinetova M.A."/>
            <person name="Bolakhan K."/>
            <person name="Zayadan B.K."/>
            <person name="Mironov K.S."/>
            <person name="Ustinova V."/>
            <person name="Kupriyanova E.V."/>
            <person name="Sidorov R.A."/>
            <person name="Skrypnik A.N."/>
            <person name="Gogoleva N.E."/>
            <person name="Gogolev Y.V."/>
            <person name="Los D.A."/>
        </authorList>
    </citation>
    <scope>NUCLEOTIDE SEQUENCE [LARGE SCALE GENOMIC DNA]</scope>
    <source>
        <strain evidence="2">IPPAS B-1220</strain>
    </source>
</reference>
<organism evidence="2">
    <name type="scientific">Desertifilum tharense IPPAS B-1220</name>
    <dbReference type="NCBI Taxonomy" id="1781255"/>
    <lineage>
        <taxon>Bacteria</taxon>
        <taxon>Bacillati</taxon>
        <taxon>Cyanobacteriota</taxon>
        <taxon>Cyanophyceae</taxon>
        <taxon>Desertifilales</taxon>
        <taxon>Desertifilaceae</taxon>
        <taxon>Desertifilum</taxon>
    </lineage>
</organism>
<feature type="compositionally biased region" description="Pro residues" evidence="1">
    <location>
        <begin position="182"/>
        <end position="196"/>
    </location>
</feature>
<protein>
    <submittedName>
        <fullName evidence="2">Uncharacterized protein</fullName>
    </submittedName>
</protein>
<dbReference type="OrthoDB" id="425719at2"/>
<accession>A0A1E5QHB9</accession>
<gene>
    <name evidence="2" type="ORF">BH720_18240</name>
</gene>
<sequence length="196" mass="21152">MRHSLYFTTLSVISALAPVIGTIAAFSVAPQSAIAVNIGSTRDFRACAFDLQRVGIAAEEAAVACSAALYPRDIGRCVSRINQNTDIPPLDALFTCRRVRRPSELATCVVDISRLTQGVFPSDILDNCRRSLLPTRLSQCVVGLSRQTDVPAPLLINACIDGRDRPRDFYPTLLPLEDVPTPATPAPNPAIPSPRI</sequence>
<feature type="region of interest" description="Disordered" evidence="1">
    <location>
        <begin position="176"/>
        <end position="196"/>
    </location>
</feature>
<proteinExistence type="predicted"/>
<comment type="caution">
    <text evidence="2">The sequence shown here is derived from an EMBL/GenBank/DDBJ whole genome shotgun (WGS) entry which is preliminary data.</text>
</comment>
<evidence type="ECO:0000256" key="1">
    <source>
        <dbReference type="SAM" id="MobiDB-lite"/>
    </source>
</evidence>
<evidence type="ECO:0000313" key="2">
    <source>
        <dbReference type="EMBL" id="OEJ73713.1"/>
    </source>
</evidence>
<name>A0A1E5QHB9_9CYAN</name>
<dbReference type="AlphaFoldDB" id="A0A1E5QHB9"/>